<evidence type="ECO:0000313" key="1">
    <source>
        <dbReference type="EMBL" id="GMR41448.1"/>
    </source>
</evidence>
<proteinExistence type="predicted"/>
<dbReference type="PANTHER" id="PTHR24096:SF422">
    <property type="entry name" value="BCDNA.GH02901"/>
    <property type="match status" value="1"/>
</dbReference>
<dbReference type="EMBL" id="BTRK01000003">
    <property type="protein sequence ID" value="GMR41448.1"/>
    <property type="molecule type" value="Genomic_DNA"/>
</dbReference>
<feature type="non-terminal residue" evidence="1">
    <location>
        <position position="77"/>
    </location>
</feature>
<comment type="caution">
    <text evidence="1">The sequence shown here is derived from an EMBL/GenBank/DDBJ whole genome shotgun (WGS) entry which is preliminary data.</text>
</comment>
<dbReference type="GO" id="GO:0016405">
    <property type="term" value="F:CoA-ligase activity"/>
    <property type="evidence" value="ECO:0007669"/>
    <property type="project" value="TreeGrafter"/>
</dbReference>
<dbReference type="AlphaFoldDB" id="A0AAN5C8D6"/>
<gene>
    <name evidence="1" type="ORF">PMAYCL1PPCAC_11643</name>
</gene>
<reference evidence="2" key="1">
    <citation type="submission" date="2022-10" db="EMBL/GenBank/DDBJ databases">
        <title>Genome assembly of Pristionchus species.</title>
        <authorList>
            <person name="Yoshida K."/>
            <person name="Sommer R.J."/>
        </authorList>
    </citation>
    <scope>NUCLEOTIDE SEQUENCE [LARGE SCALE GENOMIC DNA]</scope>
    <source>
        <strain evidence="2">RS5460</strain>
    </source>
</reference>
<name>A0AAN5C8D6_9BILA</name>
<dbReference type="Gene3D" id="3.40.50.980">
    <property type="match status" value="1"/>
</dbReference>
<keyword evidence="2" id="KW-1185">Reference proteome</keyword>
<sequence length="77" mass="8527">KILSVAQFLHKRGFMKQIACTVTSNCLEYLPFFLGVSLQGGALSGSSAVFTEYELRRQFEDSCCTVVLTDEANLNKT</sequence>
<evidence type="ECO:0000313" key="2">
    <source>
        <dbReference type="Proteomes" id="UP001328107"/>
    </source>
</evidence>
<organism evidence="1 2">
    <name type="scientific">Pristionchus mayeri</name>
    <dbReference type="NCBI Taxonomy" id="1317129"/>
    <lineage>
        <taxon>Eukaryota</taxon>
        <taxon>Metazoa</taxon>
        <taxon>Ecdysozoa</taxon>
        <taxon>Nematoda</taxon>
        <taxon>Chromadorea</taxon>
        <taxon>Rhabditida</taxon>
        <taxon>Rhabditina</taxon>
        <taxon>Diplogasteromorpha</taxon>
        <taxon>Diplogasteroidea</taxon>
        <taxon>Neodiplogasteridae</taxon>
        <taxon>Pristionchus</taxon>
    </lineage>
</organism>
<dbReference type="SUPFAM" id="SSF56801">
    <property type="entry name" value="Acetyl-CoA synthetase-like"/>
    <property type="match status" value="1"/>
</dbReference>
<feature type="non-terminal residue" evidence="1">
    <location>
        <position position="1"/>
    </location>
</feature>
<accession>A0AAN5C8D6</accession>
<dbReference type="Proteomes" id="UP001328107">
    <property type="component" value="Unassembled WGS sequence"/>
</dbReference>
<protein>
    <submittedName>
        <fullName evidence="1">Uncharacterized protein</fullName>
    </submittedName>
</protein>
<dbReference type="PANTHER" id="PTHR24096">
    <property type="entry name" value="LONG-CHAIN-FATTY-ACID--COA LIGASE"/>
    <property type="match status" value="1"/>
</dbReference>